<sequence length="440" mass="44679">MRSPDLTDTGLDLDLAGTADDVVALVQRAVAASGEDAQQTRHYVAIDGGTSADIRLRVVSVDDPAPLLAFAITTAPSARGTAAATFIMQHGVQKRRRQRSLLGQEPFLSFLRALAELVTESDPDASATLRVHGARTVLAPRPAAAPGSAEVSPTGASAHVPVTDGSVAPGWAPATADVSTPSPAVSTPTSAEPAPVFEAPAAQVTAPERAVPEAPVPGAPGTAAPAPEPMWAPAGSAPEPTPVVVEPPAPEPQFREPPVAPAQTRAPDTSTSSVPPELQITVPPGLFAGAPVSPGAPEPNVPGPVRPAADTVVPTPGADLGATVVSASLRAGDFALELPDGERIPLRGPILLGRNPAARPEQPDAELRSLVDPRMSVSKTHTVVVPGRRSLRVTDLHSTNGTTITDASGAVTVCQPGEAYVVEAGSTIGIGEFPIRVVVG</sequence>
<name>A0ABY1LJA4_9MICO</name>
<proteinExistence type="predicted"/>
<evidence type="ECO:0000259" key="3">
    <source>
        <dbReference type="PROSITE" id="PS50006"/>
    </source>
</evidence>
<dbReference type="Pfam" id="PF00498">
    <property type="entry name" value="FHA"/>
    <property type="match status" value="1"/>
</dbReference>
<dbReference type="Proteomes" id="UP000190827">
    <property type="component" value="Unassembled WGS sequence"/>
</dbReference>
<accession>A0ABY1LJA4</accession>
<dbReference type="SUPFAM" id="SSF49879">
    <property type="entry name" value="SMAD/FHA domain"/>
    <property type="match status" value="1"/>
</dbReference>
<evidence type="ECO:0000313" key="5">
    <source>
        <dbReference type="Proteomes" id="UP000190827"/>
    </source>
</evidence>
<evidence type="ECO:0000313" key="4">
    <source>
        <dbReference type="EMBL" id="SKC48545.1"/>
    </source>
</evidence>
<feature type="compositionally biased region" description="Pro residues" evidence="2">
    <location>
        <begin position="294"/>
        <end position="305"/>
    </location>
</feature>
<feature type="domain" description="FHA" evidence="3">
    <location>
        <begin position="350"/>
        <end position="409"/>
    </location>
</feature>
<dbReference type="RefSeq" id="WP_079705243.1">
    <property type="nucleotide sequence ID" value="NZ_FUZO01000001.1"/>
</dbReference>
<organism evidence="4 5">
    <name type="scientific">Plantibacter cousiniae</name>
    <name type="common">nom. nud.</name>
    <dbReference type="NCBI Taxonomy" id="199709"/>
    <lineage>
        <taxon>Bacteria</taxon>
        <taxon>Bacillati</taxon>
        <taxon>Actinomycetota</taxon>
        <taxon>Actinomycetes</taxon>
        <taxon>Micrococcales</taxon>
        <taxon>Microbacteriaceae</taxon>
        <taxon>Plantibacter</taxon>
    </lineage>
</organism>
<dbReference type="Gene3D" id="2.60.200.20">
    <property type="match status" value="1"/>
</dbReference>
<evidence type="ECO:0000256" key="2">
    <source>
        <dbReference type="SAM" id="MobiDB-lite"/>
    </source>
</evidence>
<feature type="compositionally biased region" description="Pro residues" evidence="2">
    <location>
        <begin position="239"/>
        <end position="251"/>
    </location>
</feature>
<reference evidence="4 5" key="1">
    <citation type="submission" date="2017-02" db="EMBL/GenBank/DDBJ databases">
        <authorList>
            <person name="Varghese N."/>
            <person name="Submissions S."/>
        </authorList>
    </citation>
    <scope>NUCLEOTIDE SEQUENCE [LARGE SCALE GENOMIC DNA]</scope>
    <source>
        <strain evidence="4 5">VKM Ac-1787</strain>
    </source>
</reference>
<protein>
    <submittedName>
        <fullName evidence="4">FHA domain-containing protein</fullName>
    </submittedName>
</protein>
<feature type="compositionally biased region" description="Low complexity" evidence="2">
    <location>
        <begin position="178"/>
        <end position="213"/>
    </location>
</feature>
<feature type="region of interest" description="Disordered" evidence="2">
    <location>
        <begin position="141"/>
        <end position="306"/>
    </location>
</feature>
<dbReference type="InterPro" id="IPR000253">
    <property type="entry name" value="FHA_dom"/>
</dbReference>
<keyword evidence="5" id="KW-1185">Reference proteome</keyword>
<keyword evidence="1" id="KW-0597">Phosphoprotein</keyword>
<dbReference type="InterPro" id="IPR008984">
    <property type="entry name" value="SMAD_FHA_dom_sf"/>
</dbReference>
<dbReference type="CDD" id="cd00060">
    <property type="entry name" value="FHA"/>
    <property type="match status" value="1"/>
</dbReference>
<comment type="caution">
    <text evidence="4">The sequence shown here is derived from an EMBL/GenBank/DDBJ whole genome shotgun (WGS) entry which is preliminary data.</text>
</comment>
<dbReference type="PROSITE" id="PS50006">
    <property type="entry name" value="FHA_DOMAIN"/>
    <property type="match status" value="1"/>
</dbReference>
<dbReference type="EMBL" id="FUZO01000001">
    <property type="protein sequence ID" value="SKC48545.1"/>
    <property type="molecule type" value="Genomic_DNA"/>
</dbReference>
<gene>
    <name evidence="4" type="ORF">SAMN06295973_1330</name>
</gene>
<evidence type="ECO:0000256" key="1">
    <source>
        <dbReference type="ARBA" id="ARBA00022553"/>
    </source>
</evidence>
<feature type="compositionally biased region" description="Low complexity" evidence="2">
    <location>
        <begin position="219"/>
        <end position="238"/>
    </location>
</feature>